<dbReference type="KEGG" id="mig:Metig_0257"/>
<sequence>MKLAILSDIHSNLEALEAVLNDIDKHDIDRVFCLGDIVGYGANPNECIEIIKKFPTVAGNHDYGVIGKEMISFFNTFGQIAIIYTKEVLKEENAEYLKKLPLIIEEKIDGKKVIFSHACPQNPDSWEYLFPDYVPDYVFSYEDVVFVGHSHIPFVYSKNRGCVLTHEGKIELNENDKYVINPGSVGQPRDGVNRASYAIFDTDEYSVEIKRIPYDIIKAANKILNVGLPEYLAERLFLGK</sequence>
<dbReference type="PANTHER" id="PTHR42850:SF2">
    <property type="entry name" value="BLL5683 PROTEIN"/>
    <property type="match status" value="1"/>
</dbReference>
<dbReference type="OrthoDB" id="9937at2157"/>
<dbReference type="Gene3D" id="3.60.21.10">
    <property type="match status" value="1"/>
</dbReference>
<dbReference type="HOGENOM" id="CLU_074761_0_1_2"/>
<dbReference type="Proteomes" id="UP000009227">
    <property type="component" value="Chromosome"/>
</dbReference>
<name>F6BAC3_METIK</name>
<accession>F6BAC3</accession>
<gene>
    <name evidence="2" type="ordered locus">Metig_0257</name>
</gene>
<feature type="domain" description="Calcineurin-like phosphoesterase" evidence="1">
    <location>
        <begin position="1"/>
        <end position="204"/>
    </location>
</feature>
<organism evidence="3">
    <name type="scientific">Methanotorris igneus (strain DSM 5666 / JCM 11834 / Kol 5)</name>
    <dbReference type="NCBI Taxonomy" id="880724"/>
    <lineage>
        <taxon>Archaea</taxon>
        <taxon>Methanobacteriati</taxon>
        <taxon>Methanobacteriota</taxon>
        <taxon>Methanomada group</taxon>
        <taxon>Methanococci</taxon>
        <taxon>Methanococcales</taxon>
        <taxon>Methanocaldococcaceae</taxon>
        <taxon>Methanotorris</taxon>
    </lineage>
</organism>
<dbReference type="SUPFAM" id="SSF56300">
    <property type="entry name" value="Metallo-dependent phosphatases"/>
    <property type="match status" value="1"/>
</dbReference>
<protein>
    <submittedName>
        <fullName evidence="2">Metallophosphoesterase</fullName>
    </submittedName>
</protein>
<dbReference type="InterPro" id="IPR011152">
    <property type="entry name" value="Pesterase_MJ0912"/>
</dbReference>
<dbReference type="EMBL" id="CP002737">
    <property type="protein sequence ID" value="AEF95813.1"/>
    <property type="molecule type" value="Genomic_DNA"/>
</dbReference>
<dbReference type="GeneID" id="10643092"/>
<dbReference type="InterPro" id="IPR050126">
    <property type="entry name" value="Ap4A_hydrolase"/>
</dbReference>
<proteinExistence type="predicted"/>
<dbReference type="PANTHER" id="PTHR42850">
    <property type="entry name" value="METALLOPHOSPHOESTERASE"/>
    <property type="match status" value="1"/>
</dbReference>
<evidence type="ECO:0000313" key="3">
    <source>
        <dbReference type="Proteomes" id="UP000009227"/>
    </source>
</evidence>
<dbReference type="AlphaFoldDB" id="F6BAC3"/>
<dbReference type="InterPro" id="IPR029052">
    <property type="entry name" value="Metallo-depent_PP-like"/>
</dbReference>
<dbReference type="GO" id="GO:0005737">
    <property type="term" value="C:cytoplasm"/>
    <property type="evidence" value="ECO:0007669"/>
    <property type="project" value="TreeGrafter"/>
</dbReference>
<dbReference type="PIRSF" id="PIRSF000883">
    <property type="entry name" value="Pesterase_MJ0912"/>
    <property type="match status" value="1"/>
</dbReference>
<dbReference type="Pfam" id="PF12850">
    <property type="entry name" value="Metallophos_2"/>
    <property type="match status" value="1"/>
</dbReference>
<dbReference type="STRING" id="880724.Metig_0257"/>
<dbReference type="RefSeq" id="WP_013798422.1">
    <property type="nucleotide sequence ID" value="NC_015562.1"/>
</dbReference>
<dbReference type="GO" id="GO:0016791">
    <property type="term" value="F:phosphatase activity"/>
    <property type="evidence" value="ECO:0007669"/>
    <property type="project" value="TreeGrafter"/>
</dbReference>
<evidence type="ECO:0000313" key="2">
    <source>
        <dbReference type="EMBL" id="AEF95813.1"/>
    </source>
</evidence>
<evidence type="ECO:0000259" key="1">
    <source>
        <dbReference type="Pfam" id="PF12850"/>
    </source>
</evidence>
<reference evidence="2 3" key="1">
    <citation type="submission" date="2011-05" db="EMBL/GenBank/DDBJ databases">
        <title>Complete sequence of Methanotorris igneus Kol 5.</title>
        <authorList>
            <consortium name="US DOE Joint Genome Institute"/>
            <person name="Lucas S."/>
            <person name="Han J."/>
            <person name="Lapidus A."/>
            <person name="Cheng J.-F."/>
            <person name="Goodwin L."/>
            <person name="Pitluck S."/>
            <person name="Peters L."/>
            <person name="Mikhailova N."/>
            <person name="Chertkov O."/>
            <person name="Han C."/>
            <person name="Tapia R."/>
            <person name="Land M."/>
            <person name="Hauser L."/>
            <person name="Kyrpides N."/>
            <person name="Ivanova N."/>
            <person name="Pagani I."/>
            <person name="Sieprawska-Lupa M."/>
            <person name="Whitman W."/>
            <person name="Woyke T."/>
        </authorList>
    </citation>
    <scope>NUCLEOTIDE SEQUENCE [LARGE SCALE GENOMIC DNA]</scope>
    <source>
        <strain evidence="3">DSM 5666 / JCM 11834 / Kol 5</strain>
    </source>
</reference>
<dbReference type="InterPro" id="IPR024654">
    <property type="entry name" value="Calcineurin-like_PHP_lpxH"/>
</dbReference>
<keyword evidence="3" id="KW-1185">Reference proteome</keyword>